<evidence type="ECO:0000256" key="1">
    <source>
        <dbReference type="SAM" id="MobiDB-lite"/>
    </source>
</evidence>
<accession>A0A2N5SLR3</accession>
<feature type="region of interest" description="Disordered" evidence="1">
    <location>
        <begin position="28"/>
        <end position="96"/>
    </location>
</feature>
<evidence type="ECO:0000313" key="2">
    <source>
        <dbReference type="EMBL" id="PLW14144.1"/>
    </source>
</evidence>
<dbReference type="EMBL" id="PGCJ01000929">
    <property type="protein sequence ID" value="PLW14144.1"/>
    <property type="molecule type" value="Genomic_DNA"/>
</dbReference>
<feature type="compositionally biased region" description="Low complexity" evidence="1">
    <location>
        <begin position="44"/>
        <end position="59"/>
    </location>
</feature>
<name>A0A2N5SLR3_9BASI</name>
<reference evidence="2 3" key="1">
    <citation type="submission" date="2017-11" db="EMBL/GenBank/DDBJ databases">
        <title>De novo assembly and phasing of dikaryotic genomes from two isolates of Puccinia coronata f. sp. avenae, the causal agent of oat crown rust.</title>
        <authorList>
            <person name="Miller M.E."/>
            <person name="Zhang Y."/>
            <person name="Omidvar V."/>
            <person name="Sperschneider J."/>
            <person name="Schwessinger B."/>
            <person name="Raley C."/>
            <person name="Palmer J.M."/>
            <person name="Garnica D."/>
            <person name="Upadhyaya N."/>
            <person name="Rathjen J."/>
            <person name="Taylor J.M."/>
            <person name="Park R.F."/>
            <person name="Dodds P.N."/>
            <person name="Hirsch C.D."/>
            <person name="Kianian S.F."/>
            <person name="Figueroa M."/>
        </authorList>
    </citation>
    <scope>NUCLEOTIDE SEQUENCE [LARGE SCALE GENOMIC DNA]</scope>
    <source>
        <strain evidence="2">12NC29</strain>
    </source>
</reference>
<proteinExistence type="predicted"/>
<gene>
    <name evidence="2" type="ORF">PCANC_18077</name>
</gene>
<dbReference type="AlphaFoldDB" id="A0A2N5SLR3"/>
<evidence type="ECO:0000313" key="3">
    <source>
        <dbReference type="Proteomes" id="UP000235388"/>
    </source>
</evidence>
<comment type="caution">
    <text evidence="2">The sequence shown here is derived from an EMBL/GenBank/DDBJ whole genome shotgun (WGS) entry which is preliminary data.</text>
</comment>
<dbReference type="Proteomes" id="UP000235388">
    <property type="component" value="Unassembled WGS sequence"/>
</dbReference>
<organism evidence="2 3">
    <name type="scientific">Puccinia coronata f. sp. avenae</name>
    <dbReference type="NCBI Taxonomy" id="200324"/>
    <lineage>
        <taxon>Eukaryota</taxon>
        <taxon>Fungi</taxon>
        <taxon>Dikarya</taxon>
        <taxon>Basidiomycota</taxon>
        <taxon>Pucciniomycotina</taxon>
        <taxon>Pucciniomycetes</taxon>
        <taxon>Pucciniales</taxon>
        <taxon>Pucciniaceae</taxon>
        <taxon>Puccinia</taxon>
    </lineage>
</organism>
<feature type="compositionally biased region" description="Pro residues" evidence="1">
    <location>
        <begin position="60"/>
        <end position="72"/>
    </location>
</feature>
<keyword evidence="3" id="KW-1185">Reference proteome</keyword>
<sequence>MLANKPTGSLLEPLRLLATNLCPSNSLCYPTRLPGPSPLRSNKPARFLPPLAAPAALLPPHRPPGPHPPPLAAPAASLPPQRPPGPRQPSLAAPAT</sequence>
<protein>
    <submittedName>
        <fullName evidence="2">Uncharacterized protein</fullName>
    </submittedName>
</protein>